<comment type="caution">
    <text evidence="1">The sequence shown here is derived from an EMBL/GenBank/DDBJ whole genome shotgun (WGS) entry which is preliminary data.</text>
</comment>
<dbReference type="AlphaFoldDB" id="X1MD69"/>
<feature type="non-terminal residue" evidence="1">
    <location>
        <position position="48"/>
    </location>
</feature>
<accession>X1MD69</accession>
<name>X1MD69_9ZZZZ</name>
<sequence length="48" mass="5332">MPTALFFRPNKDLALSFGSAWLRLGVEEATKRGFNVIDVVDEAATFET</sequence>
<reference evidence="1" key="1">
    <citation type="journal article" date="2014" name="Front. Microbiol.">
        <title>High frequency of phylogenetically diverse reductive dehalogenase-homologous genes in deep subseafloor sedimentary metagenomes.</title>
        <authorList>
            <person name="Kawai M."/>
            <person name="Futagami T."/>
            <person name="Toyoda A."/>
            <person name="Takaki Y."/>
            <person name="Nishi S."/>
            <person name="Hori S."/>
            <person name="Arai W."/>
            <person name="Tsubouchi T."/>
            <person name="Morono Y."/>
            <person name="Uchiyama I."/>
            <person name="Ito T."/>
            <person name="Fujiyama A."/>
            <person name="Inagaki F."/>
            <person name="Takami H."/>
        </authorList>
    </citation>
    <scope>NUCLEOTIDE SEQUENCE</scope>
    <source>
        <strain evidence="1">Expedition CK06-06</strain>
    </source>
</reference>
<gene>
    <name evidence="1" type="ORF">S06H3_17050</name>
</gene>
<protein>
    <submittedName>
        <fullName evidence="1">Uncharacterized protein</fullName>
    </submittedName>
</protein>
<proteinExistence type="predicted"/>
<dbReference type="EMBL" id="BARV01008487">
    <property type="protein sequence ID" value="GAI04324.1"/>
    <property type="molecule type" value="Genomic_DNA"/>
</dbReference>
<evidence type="ECO:0000313" key="1">
    <source>
        <dbReference type="EMBL" id="GAI04324.1"/>
    </source>
</evidence>
<organism evidence="1">
    <name type="scientific">marine sediment metagenome</name>
    <dbReference type="NCBI Taxonomy" id="412755"/>
    <lineage>
        <taxon>unclassified sequences</taxon>
        <taxon>metagenomes</taxon>
        <taxon>ecological metagenomes</taxon>
    </lineage>
</organism>